<keyword evidence="18" id="KW-1185">Reference proteome</keyword>
<evidence type="ECO:0000256" key="8">
    <source>
        <dbReference type="ARBA" id="ARBA00022801"/>
    </source>
</evidence>
<evidence type="ECO:0000256" key="13">
    <source>
        <dbReference type="ARBA" id="ARBA00023316"/>
    </source>
</evidence>
<keyword evidence="10" id="KW-0573">Peptidoglycan synthesis</keyword>
<dbReference type="SUPFAM" id="SSF56601">
    <property type="entry name" value="beta-lactamase/transpeptidase-like"/>
    <property type="match status" value="1"/>
</dbReference>
<dbReference type="GO" id="GO:0009252">
    <property type="term" value="P:peptidoglycan biosynthetic process"/>
    <property type="evidence" value="ECO:0007669"/>
    <property type="project" value="UniProtKB-KW"/>
</dbReference>
<dbReference type="NCBIfam" id="TIGR03423">
    <property type="entry name" value="pbp2_mrdA"/>
    <property type="match status" value="1"/>
</dbReference>
<dbReference type="Pfam" id="PF00905">
    <property type="entry name" value="Transpeptidase"/>
    <property type="match status" value="1"/>
</dbReference>
<evidence type="ECO:0000256" key="7">
    <source>
        <dbReference type="ARBA" id="ARBA00022692"/>
    </source>
</evidence>
<evidence type="ECO:0000256" key="6">
    <source>
        <dbReference type="ARBA" id="ARBA00022670"/>
    </source>
</evidence>
<dbReference type="RefSeq" id="WP_072505386.1">
    <property type="nucleotide sequence ID" value="NZ_CP016364.1"/>
</dbReference>
<dbReference type="InterPro" id="IPR036138">
    <property type="entry name" value="PBP_dimer_sf"/>
</dbReference>
<dbReference type="Pfam" id="PF03717">
    <property type="entry name" value="PBP_dimer"/>
    <property type="match status" value="1"/>
</dbReference>
<proteinExistence type="predicted"/>
<evidence type="ECO:0000313" key="17">
    <source>
        <dbReference type="EMBL" id="APG47975.1"/>
    </source>
</evidence>
<evidence type="ECO:0000256" key="2">
    <source>
        <dbReference type="ARBA" id="ARBA00004236"/>
    </source>
</evidence>
<dbReference type="Gene3D" id="3.90.1310.10">
    <property type="entry name" value="Penicillin-binding protein 2a (Domain 2)"/>
    <property type="match status" value="1"/>
</dbReference>
<feature type="compositionally biased region" description="Basic and acidic residues" evidence="14">
    <location>
        <begin position="617"/>
        <end position="642"/>
    </location>
</feature>
<keyword evidence="9" id="KW-0133">Cell shape</keyword>
<dbReference type="OrthoDB" id="9766847at2"/>
<accession>A0A1L3I783</accession>
<organism evidence="17 18">
    <name type="scientific">Phaeobacter porticola</name>
    <dbReference type="NCBI Taxonomy" id="1844006"/>
    <lineage>
        <taxon>Bacteria</taxon>
        <taxon>Pseudomonadati</taxon>
        <taxon>Pseudomonadota</taxon>
        <taxon>Alphaproteobacteria</taxon>
        <taxon>Rhodobacterales</taxon>
        <taxon>Roseobacteraceae</taxon>
        <taxon>Phaeobacter</taxon>
    </lineage>
</organism>
<keyword evidence="5" id="KW-0121">Carboxypeptidase</keyword>
<dbReference type="STRING" id="1844006.PhaeoP97_02596"/>
<keyword evidence="13" id="KW-0961">Cell wall biogenesis/degradation</keyword>
<keyword evidence="6" id="KW-0645">Protease</keyword>
<dbReference type="InterPro" id="IPR005311">
    <property type="entry name" value="PBP_dimer"/>
</dbReference>
<protein>
    <submittedName>
        <fullName evidence="17">Penicillin-binding protein 2</fullName>
    </submittedName>
</protein>
<dbReference type="PANTHER" id="PTHR30627:SF2">
    <property type="entry name" value="PEPTIDOGLYCAN D,D-TRANSPEPTIDASE MRDA"/>
    <property type="match status" value="1"/>
</dbReference>
<dbReference type="GO" id="GO:0008658">
    <property type="term" value="F:penicillin binding"/>
    <property type="evidence" value="ECO:0007669"/>
    <property type="project" value="InterPro"/>
</dbReference>
<dbReference type="InterPro" id="IPR050515">
    <property type="entry name" value="Beta-lactam/transpept"/>
</dbReference>
<comment type="subcellular location">
    <subcellularLocation>
        <location evidence="2">Cell membrane</location>
    </subcellularLocation>
    <subcellularLocation>
        <location evidence="1">Membrane</location>
        <topology evidence="1">Single-pass membrane protein</topology>
    </subcellularLocation>
</comment>
<keyword evidence="11" id="KW-1133">Transmembrane helix</keyword>
<evidence type="ECO:0000256" key="1">
    <source>
        <dbReference type="ARBA" id="ARBA00004167"/>
    </source>
</evidence>
<dbReference type="GO" id="GO:0071555">
    <property type="term" value="P:cell wall organization"/>
    <property type="evidence" value="ECO:0007669"/>
    <property type="project" value="UniProtKB-KW"/>
</dbReference>
<dbReference type="KEGG" id="php:PhaeoP97_02596"/>
<keyword evidence="3" id="KW-1003">Cell membrane</keyword>
<dbReference type="GO" id="GO:0071972">
    <property type="term" value="F:peptidoglycan L,D-transpeptidase activity"/>
    <property type="evidence" value="ECO:0007669"/>
    <property type="project" value="TreeGrafter"/>
</dbReference>
<dbReference type="SUPFAM" id="SSF56519">
    <property type="entry name" value="Penicillin binding protein dimerisation domain"/>
    <property type="match status" value="1"/>
</dbReference>
<dbReference type="GO" id="GO:0008360">
    <property type="term" value="P:regulation of cell shape"/>
    <property type="evidence" value="ECO:0007669"/>
    <property type="project" value="UniProtKB-KW"/>
</dbReference>
<evidence type="ECO:0000256" key="11">
    <source>
        <dbReference type="ARBA" id="ARBA00022989"/>
    </source>
</evidence>
<keyword evidence="7" id="KW-0812">Transmembrane</keyword>
<dbReference type="AlphaFoldDB" id="A0A1L3I783"/>
<dbReference type="GO" id="GO:0005886">
    <property type="term" value="C:plasma membrane"/>
    <property type="evidence" value="ECO:0007669"/>
    <property type="project" value="UniProtKB-SubCell"/>
</dbReference>
<evidence type="ECO:0000256" key="3">
    <source>
        <dbReference type="ARBA" id="ARBA00022475"/>
    </source>
</evidence>
<feature type="region of interest" description="Disordered" evidence="14">
    <location>
        <begin position="613"/>
        <end position="648"/>
    </location>
</feature>
<keyword evidence="4" id="KW-0997">Cell inner membrane</keyword>
<sequence>MKRNVKDVEASHRKLSRRALLLGGLQLTFAGALAMRMRHLQVDQADQFRLLAEENRINIRLIPPARGQIYDRNGTILAQNSQSYRITIVPEDAGDVGEVIDKLSRLLSLDPEDIERALAEMRRSPPFLPITLADQISWDDISKVAVNAPALPGITPEVGLTRVYPQREDFAHVVGYVGPVSDYDLSKLTDPEPILRIPRFQIGKVGFEAKVEQDLRGKAGAKRVEVNATGRVMRELDRREGEAGADMQLTVDADLQYYTQARLGNESASAVVIDCESGDVRAIVSSPSFDPNLFVRGISVADYRTLTEDPYRPLANKSVQGTYPPGSTFKMITALAALEEGLIGTEETVWCPGHLEVSGRRFHCWKRAGHGHVDLNTSLKSSCDVYYYDLAIKVGIDKISAMAKRFGLGVRHDLPMSAVARGIAPNKEWKSKTYGQDWLVGDTVNSSIGQGYLLASPMQLAVMTARLASGRSITPRLLKSIDGVEQPSGAGEPLGINENNLRTIRRGMYSVSNERRGTGYRSRIIADGMRMAGKSGTSQVRNITAAERAAGVIRNEDLPWERRDHALFVAYAPVEDPKFAVAVVVEHGGGGSKAAAPIARDVLLQALYDGAPPLDAYPKKDRSRIQAQQERMERERSQRARNTDSGQA</sequence>
<evidence type="ECO:0000313" key="18">
    <source>
        <dbReference type="Proteomes" id="UP000183859"/>
    </source>
</evidence>
<dbReference type="PANTHER" id="PTHR30627">
    <property type="entry name" value="PEPTIDOGLYCAN D,D-TRANSPEPTIDASE"/>
    <property type="match status" value="1"/>
</dbReference>
<dbReference type="EMBL" id="CP016364">
    <property type="protein sequence ID" value="APG47975.1"/>
    <property type="molecule type" value="Genomic_DNA"/>
</dbReference>
<feature type="domain" description="Penicillin-binding protein dimerisation" evidence="16">
    <location>
        <begin position="62"/>
        <end position="236"/>
    </location>
</feature>
<dbReference type="GO" id="GO:0006508">
    <property type="term" value="P:proteolysis"/>
    <property type="evidence" value="ECO:0007669"/>
    <property type="project" value="UniProtKB-KW"/>
</dbReference>
<gene>
    <name evidence="17" type="primary">mrdA</name>
    <name evidence="17" type="ORF">PhaeoP97_02596</name>
</gene>
<evidence type="ECO:0000256" key="10">
    <source>
        <dbReference type="ARBA" id="ARBA00022984"/>
    </source>
</evidence>
<dbReference type="Gene3D" id="3.40.710.10">
    <property type="entry name" value="DD-peptidase/beta-lactamase superfamily"/>
    <property type="match status" value="1"/>
</dbReference>
<keyword evidence="12" id="KW-0472">Membrane</keyword>
<name>A0A1L3I783_9RHOB</name>
<evidence type="ECO:0000256" key="9">
    <source>
        <dbReference type="ARBA" id="ARBA00022960"/>
    </source>
</evidence>
<dbReference type="Proteomes" id="UP000183859">
    <property type="component" value="Chromosome"/>
</dbReference>
<evidence type="ECO:0000256" key="4">
    <source>
        <dbReference type="ARBA" id="ARBA00022519"/>
    </source>
</evidence>
<evidence type="ECO:0000259" key="15">
    <source>
        <dbReference type="Pfam" id="PF00905"/>
    </source>
</evidence>
<dbReference type="InterPro" id="IPR017790">
    <property type="entry name" value="Penicillin-binding_protein_2"/>
</dbReference>
<feature type="domain" description="Penicillin-binding protein transpeptidase" evidence="15">
    <location>
        <begin position="269"/>
        <end position="603"/>
    </location>
</feature>
<dbReference type="InterPro" id="IPR001460">
    <property type="entry name" value="PCN-bd_Tpept"/>
</dbReference>
<evidence type="ECO:0000259" key="16">
    <source>
        <dbReference type="Pfam" id="PF03717"/>
    </source>
</evidence>
<dbReference type="Gene3D" id="3.30.1390.30">
    <property type="entry name" value="Penicillin-binding protein 2a, domain 3"/>
    <property type="match status" value="1"/>
</dbReference>
<dbReference type="GO" id="GO:0009002">
    <property type="term" value="F:serine-type D-Ala-D-Ala carboxypeptidase activity"/>
    <property type="evidence" value="ECO:0007669"/>
    <property type="project" value="InterPro"/>
</dbReference>
<dbReference type="InterPro" id="IPR012338">
    <property type="entry name" value="Beta-lactam/transpept-like"/>
</dbReference>
<evidence type="ECO:0000256" key="12">
    <source>
        <dbReference type="ARBA" id="ARBA00023136"/>
    </source>
</evidence>
<keyword evidence="8" id="KW-0378">Hydrolase</keyword>
<evidence type="ECO:0000256" key="5">
    <source>
        <dbReference type="ARBA" id="ARBA00022645"/>
    </source>
</evidence>
<evidence type="ECO:0000256" key="14">
    <source>
        <dbReference type="SAM" id="MobiDB-lite"/>
    </source>
</evidence>
<reference evidence="18" key="1">
    <citation type="submission" date="2016-07" db="EMBL/GenBank/DDBJ databases">
        <title>Phaeobacter portensis sp. nov., a tropodithietic acid producing bacterium isolated from a German harbor.</title>
        <authorList>
            <person name="Freese H.M."/>
            <person name="Bunk B."/>
            <person name="Breider S."/>
            <person name="Brinkhoff T."/>
        </authorList>
    </citation>
    <scope>NUCLEOTIDE SEQUENCE [LARGE SCALE GENOMIC DNA]</scope>
    <source>
        <strain evidence="18">P97</strain>
    </source>
</reference>